<organism evidence="1 2">
    <name type="scientific">Bradyrhizobium hipponense</name>
    <dbReference type="NCBI Taxonomy" id="2605638"/>
    <lineage>
        <taxon>Bacteria</taxon>
        <taxon>Pseudomonadati</taxon>
        <taxon>Pseudomonadota</taxon>
        <taxon>Alphaproteobacteria</taxon>
        <taxon>Hyphomicrobiales</taxon>
        <taxon>Nitrobacteraceae</taxon>
        <taxon>Bradyrhizobium</taxon>
    </lineage>
</organism>
<comment type="caution">
    <text evidence="1">The sequence shown here is derived from an EMBL/GenBank/DDBJ whole genome shotgun (WGS) entry which is preliminary data.</text>
</comment>
<name>A0A5S4YKB5_9BRAD</name>
<protein>
    <submittedName>
        <fullName evidence="1">Uncharacterized protein</fullName>
    </submittedName>
</protein>
<reference evidence="1 2" key="1">
    <citation type="submission" date="2019-08" db="EMBL/GenBank/DDBJ databases">
        <title>Bradyrhizobium hipponensis sp. nov., a rhizobium isolated from a Lupinus angustifolius root nodule in Tunisia.</title>
        <authorList>
            <person name="Off K."/>
            <person name="Rejili M."/>
            <person name="Mars M."/>
            <person name="Brachmann A."/>
            <person name="Marin M."/>
        </authorList>
    </citation>
    <scope>NUCLEOTIDE SEQUENCE [LARGE SCALE GENOMIC DNA]</scope>
    <source>
        <strain evidence="2">aSej3</strain>
    </source>
</reference>
<evidence type="ECO:0000313" key="2">
    <source>
        <dbReference type="Proteomes" id="UP000324797"/>
    </source>
</evidence>
<keyword evidence="2" id="KW-1185">Reference proteome</keyword>
<evidence type="ECO:0000313" key="1">
    <source>
        <dbReference type="EMBL" id="TYO64840.1"/>
    </source>
</evidence>
<proteinExistence type="predicted"/>
<dbReference type="AlphaFoldDB" id="A0A5S4YKB5"/>
<dbReference type="Proteomes" id="UP000324797">
    <property type="component" value="Unassembled WGS sequence"/>
</dbReference>
<accession>A0A5S4YKB5</accession>
<dbReference type="EMBL" id="VSTH01000060">
    <property type="protein sequence ID" value="TYO64840.1"/>
    <property type="molecule type" value="Genomic_DNA"/>
</dbReference>
<sequence>MGRGRLHTPSLRAQRSNPDCRCGRILDCFAAPAMTMGMEPFANPDRRPGVCCCARDCRVGKGA</sequence>
<gene>
    <name evidence="1" type="ORF">FXV83_19865</name>
</gene>